<keyword evidence="3" id="KW-0408">Iron</keyword>
<name>A0A382PMR3_9ZZZZ</name>
<dbReference type="SUPFAM" id="SSF102114">
    <property type="entry name" value="Radical SAM enzymes"/>
    <property type="match status" value="1"/>
</dbReference>
<dbReference type="InterPro" id="IPR050377">
    <property type="entry name" value="Radical_SAM_PqqE_MftC-like"/>
</dbReference>
<dbReference type="Pfam" id="PF04055">
    <property type="entry name" value="Radical_SAM"/>
    <property type="match status" value="1"/>
</dbReference>
<keyword evidence="2" id="KW-0479">Metal-binding</keyword>
<dbReference type="GO" id="GO:0046872">
    <property type="term" value="F:metal ion binding"/>
    <property type="evidence" value="ECO:0007669"/>
    <property type="project" value="UniProtKB-KW"/>
</dbReference>
<feature type="domain" description="Radical SAM core" evidence="5">
    <location>
        <begin position="30"/>
        <end position="266"/>
    </location>
</feature>
<dbReference type="PROSITE" id="PS51918">
    <property type="entry name" value="RADICAL_SAM"/>
    <property type="match status" value="1"/>
</dbReference>
<evidence type="ECO:0000259" key="5">
    <source>
        <dbReference type="PROSITE" id="PS51918"/>
    </source>
</evidence>
<gene>
    <name evidence="6" type="ORF">METZ01_LOCUS326809</name>
</gene>
<dbReference type="InterPro" id="IPR007197">
    <property type="entry name" value="rSAM"/>
</dbReference>
<dbReference type="SFLD" id="SFLDS00029">
    <property type="entry name" value="Radical_SAM"/>
    <property type="match status" value="1"/>
</dbReference>
<dbReference type="GO" id="GO:0051536">
    <property type="term" value="F:iron-sulfur cluster binding"/>
    <property type="evidence" value="ECO:0007669"/>
    <property type="project" value="UniProtKB-KW"/>
</dbReference>
<reference evidence="6" key="1">
    <citation type="submission" date="2018-05" db="EMBL/GenBank/DDBJ databases">
        <authorList>
            <person name="Lanie J.A."/>
            <person name="Ng W.-L."/>
            <person name="Kazmierczak K.M."/>
            <person name="Andrzejewski T.M."/>
            <person name="Davidsen T.M."/>
            <person name="Wayne K.J."/>
            <person name="Tettelin H."/>
            <person name="Glass J.I."/>
            <person name="Rusch D."/>
            <person name="Podicherti R."/>
            <person name="Tsui H.-C.T."/>
            <person name="Winkler M.E."/>
        </authorList>
    </citation>
    <scope>NUCLEOTIDE SEQUENCE</scope>
</reference>
<dbReference type="InterPro" id="IPR013785">
    <property type="entry name" value="Aldolase_TIM"/>
</dbReference>
<accession>A0A382PMR3</accession>
<keyword evidence="1" id="KW-0949">S-adenosyl-L-methionine</keyword>
<organism evidence="6">
    <name type="scientific">marine metagenome</name>
    <dbReference type="NCBI Taxonomy" id="408172"/>
    <lineage>
        <taxon>unclassified sequences</taxon>
        <taxon>metagenomes</taxon>
        <taxon>ecological metagenomes</taxon>
    </lineage>
</organism>
<evidence type="ECO:0000256" key="2">
    <source>
        <dbReference type="ARBA" id="ARBA00022723"/>
    </source>
</evidence>
<dbReference type="Gene3D" id="3.20.20.70">
    <property type="entry name" value="Aldolase class I"/>
    <property type="match status" value="1"/>
</dbReference>
<feature type="non-terminal residue" evidence="6">
    <location>
        <position position="315"/>
    </location>
</feature>
<protein>
    <recommendedName>
        <fullName evidence="5">Radical SAM core domain-containing protein</fullName>
    </recommendedName>
</protein>
<evidence type="ECO:0000256" key="1">
    <source>
        <dbReference type="ARBA" id="ARBA00022691"/>
    </source>
</evidence>
<dbReference type="InterPro" id="IPR058240">
    <property type="entry name" value="rSAM_sf"/>
</dbReference>
<dbReference type="PANTHER" id="PTHR11228">
    <property type="entry name" value="RADICAL SAM DOMAIN PROTEIN"/>
    <property type="match status" value="1"/>
</dbReference>
<proteinExistence type="predicted"/>
<evidence type="ECO:0000313" key="6">
    <source>
        <dbReference type="EMBL" id="SVC73955.1"/>
    </source>
</evidence>
<evidence type="ECO:0000256" key="4">
    <source>
        <dbReference type="ARBA" id="ARBA00023014"/>
    </source>
</evidence>
<evidence type="ECO:0000256" key="3">
    <source>
        <dbReference type="ARBA" id="ARBA00023004"/>
    </source>
</evidence>
<dbReference type="AlphaFoldDB" id="A0A382PMR3"/>
<dbReference type="PANTHER" id="PTHR11228:SF34">
    <property type="entry name" value="TUNGSTEN-CONTAINING ALDEHYDE FERREDOXIN OXIDOREDUCTASE COFACTOR MODIFYING PROTEIN"/>
    <property type="match status" value="1"/>
</dbReference>
<keyword evidence="4" id="KW-0411">Iron-sulfur</keyword>
<dbReference type="EMBL" id="UINC01108103">
    <property type="protein sequence ID" value="SVC73955.1"/>
    <property type="molecule type" value="Genomic_DNA"/>
</dbReference>
<dbReference type="GO" id="GO:0003824">
    <property type="term" value="F:catalytic activity"/>
    <property type="evidence" value="ECO:0007669"/>
    <property type="project" value="InterPro"/>
</dbReference>
<sequence length="315" mass="36351">MRPKNYDYVDILRNHLEGDFESVFNGELIYPRQLEVHLPSDRKTACNFHCSYCQGGELDQSLGSWESKGLKLIDQLQGAIPLYIYGGVYTEPLMNEYFLRYLEMTKKYNNNFGCHSNGSLLTALEESEGFCSRLIELGDSEIDYYSCSLDAGNVKSHSKTKNIKEDFFTRIIEGLRLLVSLRAKKEYPKIRVCYLMNKLNSSKEEVASIVNIMKDIGVDSLRFSVPYMVYGRDFKQVEHYRNHNEMPFGDKCKEIVGPHLSKDQGERPYIFWHGPGYQDVKKMVFSQCIYSYYQITYGADGYVYKCSSTASPSFP</sequence>
<dbReference type="CDD" id="cd01335">
    <property type="entry name" value="Radical_SAM"/>
    <property type="match status" value="1"/>
</dbReference>